<dbReference type="Pfam" id="PF15348">
    <property type="entry name" value="GEMIN8"/>
    <property type="match status" value="1"/>
</dbReference>
<evidence type="ECO:0000256" key="1">
    <source>
        <dbReference type="SAM" id="Coils"/>
    </source>
</evidence>
<feature type="coiled-coil region" evidence="1">
    <location>
        <begin position="160"/>
        <end position="191"/>
    </location>
</feature>
<dbReference type="Proteomes" id="UP000015103">
    <property type="component" value="Unassembled WGS sequence"/>
</dbReference>
<dbReference type="RefSeq" id="XP_073988975.1">
    <property type="nucleotide sequence ID" value="XM_074132874.1"/>
</dbReference>
<evidence type="ECO:0000313" key="3">
    <source>
        <dbReference type="EMBL" id="JAA75608.1"/>
    </source>
</evidence>
<reference evidence="4" key="3">
    <citation type="submission" date="2015-05" db="UniProtKB">
        <authorList>
            <consortium name="EnsemblMetazoa"/>
        </authorList>
    </citation>
    <scope>IDENTIFICATION</scope>
</reference>
<feature type="region of interest" description="Disordered" evidence="2">
    <location>
        <begin position="1"/>
        <end position="20"/>
    </location>
</feature>
<dbReference type="HOGENOM" id="CLU_1083032_0_0_1"/>
<organism evidence="3">
    <name type="scientific">Rhodnius prolixus</name>
    <name type="common">Triatomid bug</name>
    <dbReference type="NCBI Taxonomy" id="13249"/>
    <lineage>
        <taxon>Eukaryota</taxon>
        <taxon>Metazoa</taxon>
        <taxon>Ecdysozoa</taxon>
        <taxon>Arthropoda</taxon>
        <taxon>Hexapoda</taxon>
        <taxon>Insecta</taxon>
        <taxon>Pterygota</taxon>
        <taxon>Neoptera</taxon>
        <taxon>Paraneoptera</taxon>
        <taxon>Hemiptera</taxon>
        <taxon>Heteroptera</taxon>
        <taxon>Panheteroptera</taxon>
        <taxon>Cimicomorpha</taxon>
        <taxon>Reduviidae</taxon>
        <taxon>Triatominae</taxon>
        <taxon>Rhodnius</taxon>
    </lineage>
</organism>
<feature type="compositionally biased region" description="Basic residues" evidence="2">
    <location>
        <begin position="9"/>
        <end position="20"/>
    </location>
</feature>
<dbReference type="InParanoid" id="R4G7Y7"/>
<dbReference type="InterPro" id="IPR034754">
    <property type="entry name" value="GEMIN8"/>
</dbReference>
<proteinExistence type="evidence at transcript level"/>
<dbReference type="GeneID" id="141456687"/>
<reference evidence="5" key="2">
    <citation type="submission" date="2015-04" db="EMBL/GenBank/DDBJ databases">
        <authorList>
            <person name="Wilson R.K."/>
            <person name="Warren W."/>
            <person name="Dotson E."/>
            <person name="Oliveira P.L."/>
        </authorList>
    </citation>
    <scope>NUCLEOTIDE SEQUENCE</scope>
</reference>
<dbReference type="eggNOG" id="ENOG502SF89">
    <property type="taxonomic scope" value="Eukaryota"/>
</dbReference>
<dbReference type="EMBL" id="GAHY01001902">
    <property type="protein sequence ID" value="JAA75608.1"/>
    <property type="molecule type" value="mRNA"/>
</dbReference>
<accession>R4G7Y7</accession>
<dbReference type="AlphaFoldDB" id="R4G7Y7"/>
<sequence>MKALSSCKTQKKKHKSKRKWKKRKICKNLTKKFTSFSLDKIQLVFSEMSGNCFWNNYYSAFQWRNNYLNFWNASKEVQTLPSSSRNKTLRTKDRKKKKRIEHDSCLNEVQECIRDLNCITLDSVGDSASSLCHTHSTSFEDDSSDNFEVSEEMIQFMEINMRHRAGLEAEKERLRRLRKEAEEKVEVSERDGVEECRIPNEATVNKCRSQQMNNLYGKSAPMIHGMETAIQLTFNWNCDHHKPQYWPILPFTFKFAK</sequence>
<dbReference type="EMBL" id="ACPB03009816">
    <property type="status" value="NOT_ANNOTATED_CDS"/>
    <property type="molecule type" value="Genomic_DNA"/>
</dbReference>
<keyword evidence="1" id="KW-0175">Coiled coil</keyword>
<reference evidence="3" key="1">
    <citation type="submission" date="2013-04" db="EMBL/GenBank/DDBJ databases">
        <title>An insight into the transcriptome of the digestive tract of the blood sucking bug, Rhodnius prolixus.</title>
        <authorList>
            <person name="Ribeiro J.M.C."/>
            <person name="Genta F.A."/>
            <person name="Sorgine M.H.F."/>
            <person name="Paiva-Silva G.O."/>
            <person name="Majerowicz D."/>
            <person name="Medeiros M."/>
            <person name="Koerich L."/>
            <person name="Terra W.R."/>
            <person name="Ferreira C."/>
            <person name="Pimentel A.C."/>
            <person name="Bisch P.M."/>
            <person name="Diniz M.M.P."/>
            <person name="Nascimento R."/>
            <person name="Salmon D."/>
            <person name="Silber A.M."/>
            <person name="Alves M."/>
            <person name="Oliveira M.F."/>
            <person name="Gondim K.C."/>
            <person name="Silva Neto M.A.C."/>
            <person name="Atella G.C."/>
            <person name="Araujo H."/>
            <person name="Dias F.S."/>
            <person name="Polycarpo C.R."/>
            <person name="Fampa P."/>
            <person name="Melo A.C."/>
            <person name="Tanaka A.S."/>
            <person name="Balczun C."/>
            <person name="Oliveira J.H.M."/>
            <person name="Goncalves R."/>
            <person name="Lazoski C."/>
            <person name="Pereira M.A."/>
            <person name="Rivera-Pomar R."/>
            <person name="Diambra L."/>
            <person name="Schaub G.A."/>
            <person name="Garcia E.S."/>
            <person name="Azambuja P."/>
            <person name="Braz G.R.C."/>
            <person name="Oliveira P.L."/>
        </authorList>
    </citation>
    <scope>NUCLEOTIDE SEQUENCE</scope>
</reference>
<dbReference type="GO" id="GO:0000387">
    <property type="term" value="P:spliceosomal snRNP assembly"/>
    <property type="evidence" value="ECO:0007669"/>
    <property type="project" value="InterPro"/>
</dbReference>
<dbReference type="EnsemblMetazoa" id="RPRC014723-RA">
    <property type="protein sequence ID" value="RPRC014723-PA"/>
    <property type="gene ID" value="RPRC014723"/>
</dbReference>
<dbReference type="GO" id="GO:0032797">
    <property type="term" value="C:SMN complex"/>
    <property type="evidence" value="ECO:0007669"/>
    <property type="project" value="InterPro"/>
</dbReference>
<protein>
    <submittedName>
        <fullName evidence="3 4">Putative gem nuclear organelle associated protein 8</fullName>
    </submittedName>
</protein>
<dbReference type="PANTHER" id="PTHR16238">
    <property type="entry name" value="GEM-ASSOCIATED PROTEIN 8"/>
    <property type="match status" value="1"/>
</dbReference>
<evidence type="ECO:0000313" key="4">
    <source>
        <dbReference type="EnsemblMetazoa" id="RPRC014723-PA"/>
    </source>
</evidence>
<name>R4G7Y7_RHOPR</name>
<evidence type="ECO:0000313" key="5">
    <source>
        <dbReference type="Proteomes" id="UP000015103"/>
    </source>
</evidence>
<keyword evidence="5" id="KW-1185">Reference proteome</keyword>
<evidence type="ECO:0000256" key="2">
    <source>
        <dbReference type="SAM" id="MobiDB-lite"/>
    </source>
</evidence>
<dbReference type="PANTHER" id="PTHR16238:SF7">
    <property type="entry name" value="GEM-ASSOCIATED PROTEIN 8"/>
    <property type="match status" value="1"/>
</dbReference>
<dbReference type="OMA" id="IYAMETA"/>
<dbReference type="VEuPathDB" id="VectorBase:RPRC014723"/>
<dbReference type="STRING" id="13249.R4G7Y7"/>